<proteinExistence type="predicted"/>
<protein>
    <recommendedName>
        <fullName evidence="3">Glycosyl hydrolase family 32 N-terminal domain-containing protein</fullName>
    </recommendedName>
</protein>
<reference evidence="1 2" key="1">
    <citation type="submission" date="2018-01" db="EMBL/GenBank/DDBJ databases">
        <title>Whole genome analyses suggest that Burkholderia sensu lato contains two further novel genera in the rhizoxinica-symbiotica group Mycetohabitans gen. nov., and Trinickia gen. nov.: implications for the evolution of diazotrophy and nodulation in the Burkholderiaceae.</title>
        <authorList>
            <person name="Estrada-de los Santos P."/>
            <person name="Palmer M."/>
            <person name="Chavez-Ramirez B."/>
            <person name="Beukes C."/>
            <person name="Steenkamp E.T."/>
            <person name="Hirsch A.M."/>
            <person name="Manyaka P."/>
            <person name="Maluk M."/>
            <person name="Lafos M."/>
            <person name="Crook M."/>
            <person name="Gross E."/>
            <person name="Simon M.F."/>
            <person name="Bueno dos Reis Junior F."/>
            <person name="Poole P.S."/>
            <person name="Venter S.N."/>
            <person name="James E.K."/>
        </authorList>
    </citation>
    <scope>NUCLEOTIDE SEQUENCE [LARGE SCALE GENOMIC DNA]</scope>
    <source>
        <strain evidence="1 2">GP25-8</strain>
    </source>
</reference>
<dbReference type="EMBL" id="PNYB01000003">
    <property type="protein sequence ID" value="PMS27148.1"/>
    <property type="molecule type" value="Genomic_DNA"/>
</dbReference>
<organism evidence="1 2">
    <name type="scientific">Trinickia soli</name>
    <dbReference type="NCBI Taxonomy" id="380675"/>
    <lineage>
        <taxon>Bacteria</taxon>
        <taxon>Pseudomonadati</taxon>
        <taxon>Pseudomonadota</taxon>
        <taxon>Betaproteobacteria</taxon>
        <taxon>Burkholderiales</taxon>
        <taxon>Burkholderiaceae</taxon>
        <taxon>Trinickia</taxon>
    </lineage>
</organism>
<accession>A0A2N7WCL0</accession>
<evidence type="ECO:0000313" key="1">
    <source>
        <dbReference type="EMBL" id="PMS27148.1"/>
    </source>
</evidence>
<dbReference type="RefSeq" id="WP_102608721.1">
    <property type="nucleotide sequence ID" value="NZ_CADIKD010000001.1"/>
</dbReference>
<name>A0A2N7WCL0_9BURK</name>
<sequence>MRWQKLGRVFCASGEHPWMLTHAANPVAEWRYADVFRVYFSARDAQRRAHIGYVDIDLKRSQEILSLSDEPVIAPGDAGLFDDSGTSMGCIVQHEGRRYLYYLGWNLGVTVPWRNAIGLAVSESPDSPFVKVSRAPVMDRCDCDPFTISYPWVIVEDGRWRVWYGSNLTWGTGTSQDEMCHLFKYGESVDGLAWHRDGTIALHFKDASEYAMSKPTVVRDAGLYRMWYSYRGAAYRIGYAESTDGIAWTRRDELAGLEPAATGWDAGAVCYPCVFDHAGERYMLYNGGRYGDSGFGLAVLEK</sequence>
<comment type="caution">
    <text evidence="1">The sequence shown here is derived from an EMBL/GenBank/DDBJ whole genome shotgun (WGS) entry which is preliminary data.</text>
</comment>
<dbReference type="PANTHER" id="PTHR35279">
    <property type="match status" value="1"/>
</dbReference>
<dbReference type="InterPro" id="IPR023296">
    <property type="entry name" value="Glyco_hydro_beta-prop_sf"/>
</dbReference>
<gene>
    <name evidence="1" type="ORF">C0Z19_05185</name>
</gene>
<dbReference type="PANTHER" id="PTHR35279:SF1">
    <property type="entry name" value="ARABINANASE_LEVANSUCRASE_INVERTASE"/>
    <property type="match status" value="1"/>
</dbReference>
<dbReference type="Proteomes" id="UP000235347">
    <property type="component" value="Unassembled WGS sequence"/>
</dbReference>
<dbReference type="AlphaFoldDB" id="A0A2N7WCL0"/>
<dbReference type="Gene3D" id="2.115.10.20">
    <property type="entry name" value="Glycosyl hydrolase domain, family 43"/>
    <property type="match status" value="2"/>
</dbReference>
<keyword evidence="2" id="KW-1185">Reference proteome</keyword>
<evidence type="ECO:0008006" key="3">
    <source>
        <dbReference type="Google" id="ProtNLM"/>
    </source>
</evidence>
<dbReference type="SUPFAM" id="SSF75005">
    <property type="entry name" value="Arabinanase/levansucrase/invertase"/>
    <property type="match status" value="1"/>
</dbReference>
<evidence type="ECO:0000313" key="2">
    <source>
        <dbReference type="Proteomes" id="UP000235347"/>
    </source>
</evidence>